<organism evidence="1 2">
    <name type="scientific">Desulfuromonas soudanensis</name>
    <dbReference type="NCBI Taxonomy" id="1603606"/>
    <lineage>
        <taxon>Bacteria</taxon>
        <taxon>Pseudomonadati</taxon>
        <taxon>Thermodesulfobacteriota</taxon>
        <taxon>Desulfuromonadia</taxon>
        <taxon>Desulfuromonadales</taxon>
        <taxon>Desulfuromonadaceae</taxon>
        <taxon>Desulfuromonas</taxon>
    </lineage>
</organism>
<evidence type="ECO:0000313" key="2">
    <source>
        <dbReference type="Proteomes" id="UP000057158"/>
    </source>
</evidence>
<dbReference type="PANTHER" id="PTHR34322">
    <property type="entry name" value="TRANSPOSASE, Y1_TNP DOMAIN-CONTAINING"/>
    <property type="match status" value="1"/>
</dbReference>
<dbReference type="KEGG" id="des:DSOUD_1444"/>
<reference evidence="1 2" key="1">
    <citation type="submission" date="2015-07" db="EMBL/GenBank/DDBJ databases">
        <title>Isolation and Genomic Characterization of a Novel Halophilic Metal-Reducing Deltaproteobacterium from the Deep Subsurface.</title>
        <authorList>
            <person name="Badalamenti J.P."/>
            <person name="Summers Z.M."/>
            <person name="Gralnick J.A."/>
            <person name="Bond D.R."/>
        </authorList>
    </citation>
    <scope>NUCLEOTIDE SEQUENCE [LARGE SCALE GENOMIC DNA]</scope>
    <source>
        <strain evidence="1 2">WTL</strain>
    </source>
</reference>
<protein>
    <submittedName>
        <fullName evidence="1">Uncharacterized protein</fullName>
    </submittedName>
</protein>
<dbReference type="Gene3D" id="3.30.70.1290">
    <property type="entry name" value="Transposase IS200-like"/>
    <property type="match status" value="1"/>
</dbReference>
<proteinExistence type="predicted"/>
<dbReference type="AlphaFoldDB" id="A0A0M3QFK4"/>
<dbReference type="SUPFAM" id="SSF143422">
    <property type="entry name" value="Transposase IS200-like"/>
    <property type="match status" value="1"/>
</dbReference>
<name>A0A0M3QFK4_9BACT</name>
<dbReference type="SUPFAM" id="SSF48295">
    <property type="entry name" value="TrpR-like"/>
    <property type="match status" value="1"/>
</dbReference>
<dbReference type="PATRIC" id="fig|1603606.3.peg.1575"/>
<dbReference type="OrthoDB" id="9800147at2"/>
<accession>A0A0M3QFK4</accession>
<sequence>MRHINGAYTTYFNVKRKRAGHLFQGRYKAILVDADAYAAQLARYIHLNPVRAAMVQKPQDYPWSSYLFTIGQSQPPPWLERHFILGYFGGNEQGYRAFVEDLPGKEHVSPLLGTTGATILGGDAFIAGIRTEHLETKKIDRDVPALKQLLGQPDLDAIVEKTSEVFGEGKGAARQAALYVCHRYSGAKLKEIGSRFEVSESAVTQASRRFAARLEEDEEVNRAIGRMVTELNLSKV</sequence>
<dbReference type="GO" id="GO:0006313">
    <property type="term" value="P:DNA transposition"/>
    <property type="evidence" value="ECO:0007669"/>
    <property type="project" value="InterPro"/>
</dbReference>
<dbReference type="InterPro" id="IPR036515">
    <property type="entry name" value="Transposase_17_sf"/>
</dbReference>
<keyword evidence="2" id="KW-1185">Reference proteome</keyword>
<dbReference type="InterPro" id="IPR010921">
    <property type="entry name" value="Trp_repressor/repl_initiator"/>
</dbReference>
<evidence type="ECO:0000313" key="1">
    <source>
        <dbReference type="EMBL" id="ALC16223.1"/>
    </source>
</evidence>
<dbReference type="GO" id="GO:0004803">
    <property type="term" value="F:transposase activity"/>
    <property type="evidence" value="ECO:0007669"/>
    <property type="project" value="InterPro"/>
</dbReference>
<dbReference type="Proteomes" id="UP000057158">
    <property type="component" value="Chromosome"/>
</dbReference>
<dbReference type="Gene3D" id="1.10.1750.10">
    <property type="match status" value="1"/>
</dbReference>
<dbReference type="STRING" id="1603606.DSOUD_1444"/>
<gene>
    <name evidence="1" type="ORF">DSOUD_1444</name>
</gene>
<dbReference type="PANTHER" id="PTHR34322:SF2">
    <property type="entry name" value="TRANSPOSASE IS200-LIKE DOMAIN-CONTAINING PROTEIN"/>
    <property type="match status" value="1"/>
</dbReference>
<dbReference type="GO" id="GO:0043565">
    <property type="term" value="F:sequence-specific DNA binding"/>
    <property type="evidence" value="ECO:0007669"/>
    <property type="project" value="InterPro"/>
</dbReference>
<dbReference type="EMBL" id="CP010802">
    <property type="protein sequence ID" value="ALC16223.1"/>
    <property type="molecule type" value="Genomic_DNA"/>
</dbReference>